<proteinExistence type="predicted"/>
<feature type="signal peptide" evidence="1">
    <location>
        <begin position="1"/>
        <end position="20"/>
    </location>
</feature>
<name>A0AAW0QCU8_9PEZI</name>
<evidence type="ECO:0000313" key="2">
    <source>
        <dbReference type="EMBL" id="KAK8096558.1"/>
    </source>
</evidence>
<comment type="caution">
    <text evidence="2">The sequence shown here is derived from an EMBL/GenBank/DDBJ whole genome shotgun (WGS) entry which is preliminary data.</text>
</comment>
<sequence>MKYPFLSLSALTLLCRSGDAIHSDTVESGNSWTCDASRGIDISFTPAPEHHQILVSFPTIYMGVMPPAHGYPGGESNVGCSATVGFVDFASQRRFAIANVTWRADNGLDLPKGADLYRLNAQVEYRIERSMGTTPIKYPIIKDLSLATMLNLEIDPALGDEARLGKFEYTAENPNLVVRAT</sequence>
<reference evidence="2 3" key="1">
    <citation type="submission" date="2023-01" db="EMBL/GenBank/DDBJ databases">
        <title>Analysis of 21 Apiospora genomes using comparative genomics revels a genus with tremendous synthesis potential of carbohydrate active enzymes and secondary metabolites.</title>
        <authorList>
            <person name="Sorensen T."/>
        </authorList>
    </citation>
    <scope>NUCLEOTIDE SEQUENCE [LARGE SCALE GENOMIC DNA]</scope>
    <source>
        <strain evidence="2 3">CBS 117206</strain>
    </source>
</reference>
<dbReference type="Proteomes" id="UP001392437">
    <property type="component" value="Unassembled WGS sequence"/>
</dbReference>
<evidence type="ECO:0000313" key="3">
    <source>
        <dbReference type="Proteomes" id="UP001392437"/>
    </source>
</evidence>
<feature type="chain" id="PRO_5043721231" evidence="1">
    <location>
        <begin position="21"/>
        <end position="181"/>
    </location>
</feature>
<keyword evidence="3" id="KW-1185">Reference proteome</keyword>
<organism evidence="2 3">
    <name type="scientific">Apiospora kogelbergensis</name>
    <dbReference type="NCBI Taxonomy" id="1337665"/>
    <lineage>
        <taxon>Eukaryota</taxon>
        <taxon>Fungi</taxon>
        <taxon>Dikarya</taxon>
        <taxon>Ascomycota</taxon>
        <taxon>Pezizomycotina</taxon>
        <taxon>Sordariomycetes</taxon>
        <taxon>Xylariomycetidae</taxon>
        <taxon>Amphisphaeriales</taxon>
        <taxon>Apiosporaceae</taxon>
        <taxon>Apiospora</taxon>
    </lineage>
</organism>
<dbReference type="AlphaFoldDB" id="A0AAW0QCU8"/>
<evidence type="ECO:0000256" key="1">
    <source>
        <dbReference type="SAM" id="SignalP"/>
    </source>
</evidence>
<protein>
    <submittedName>
        <fullName evidence="2">Uncharacterized protein</fullName>
    </submittedName>
</protein>
<accession>A0AAW0QCU8</accession>
<keyword evidence="1" id="KW-0732">Signal</keyword>
<dbReference type="EMBL" id="JAQQWP010000010">
    <property type="protein sequence ID" value="KAK8096558.1"/>
    <property type="molecule type" value="Genomic_DNA"/>
</dbReference>
<gene>
    <name evidence="2" type="ORF">PG999_012502</name>
</gene>